<evidence type="ECO:0000256" key="2">
    <source>
        <dbReference type="ARBA" id="ARBA00004496"/>
    </source>
</evidence>
<evidence type="ECO:0000256" key="7">
    <source>
        <dbReference type="ARBA" id="ARBA00022490"/>
    </source>
</evidence>
<comment type="similarity">
    <text evidence="3 11 13">Belongs to the peptidase S33 family.</text>
</comment>
<dbReference type="RefSeq" id="WP_244446617.1">
    <property type="nucleotide sequence ID" value="NZ_HG938353.1"/>
</dbReference>
<feature type="active site" evidence="12">
    <location>
        <position position="278"/>
    </location>
</feature>
<dbReference type="GO" id="GO:0006508">
    <property type="term" value="P:proteolysis"/>
    <property type="evidence" value="ECO:0007669"/>
    <property type="project" value="UniProtKB-KW"/>
</dbReference>
<evidence type="ECO:0000256" key="9">
    <source>
        <dbReference type="ARBA" id="ARBA00022801"/>
    </source>
</evidence>
<dbReference type="NCBIfam" id="TIGR01249">
    <property type="entry name" value="pro_imino_pep_1"/>
    <property type="match status" value="1"/>
</dbReference>
<dbReference type="Proteomes" id="UP000028181">
    <property type="component" value="Chromosome I"/>
</dbReference>
<dbReference type="HOGENOM" id="CLU_043739_2_2_5"/>
<dbReference type="GeneID" id="24257694"/>
<evidence type="ECO:0000256" key="11">
    <source>
        <dbReference type="PIRNR" id="PIRNR006431"/>
    </source>
</evidence>
<dbReference type="Pfam" id="PF00561">
    <property type="entry name" value="Abhydrolase_1"/>
    <property type="match status" value="1"/>
</dbReference>
<dbReference type="InterPro" id="IPR000073">
    <property type="entry name" value="AB_hydrolase_1"/>
</dbReference>
<evidence type="ECO:0000256" key="8">
    <source>
        <dbReference type="ARBA" id="ARBA00022670"/>
    </source>
</evidence>
<evidence type="ECO:0000256" key="12">
    <source>
        <dbReference type="PIRSR" id="PIRSR006431-1"/>
    </source>
</evidence>
<evidence type="ECO:0000256" key="10">
    <source>
        <dbReference type="ARBA" id="ARBA00029605"/>
    </source>
</evidence>
<keyword evidence="8 11" id="KW-0645">Protease</keyword>
<dbReference type="InterPro" id="IPR029058">
    <property type="entry name" value="AB_hydrolase_fold"/>
</dbReference>
<evidence type="ECO:0000256" key="5">
    <source>
        <dbReference type="ARBA" id="ARBA00021843"/>
    </source>
</evidence>
<sequence length="328" mass="36093">MTEQMPTTPPTLFPALAPYQTGFLDRPDGNRIFFALSGNPNGKPALLLHGGPGSGMSDSARRHFDPAVWRIIQFDQRGCGKSTPNAGDFGNALADNTTQHLIDDIEALREQLQAERWLVFGSSWGATLALAYAQAFPEHVRAVILAGVTTTRWAEIDWLYNGLSIFLPEAWEKFVAAIPEPLRDRHPVSAYHALLNDDDPATRQKAAFDWHHWETGSISAEPQAGLPARWQDAAFVLARARLCVHYFENRAWLEDGQLLREARRLAGIPGVLIQGRLDLQGPPATAFDLAKAWPGSELAMIENAGHSTADRGMTEAIMVAANRFADHA</sequence>
<protein>
    <recommendedName>
        <fullName evidence="5 11">Proline iminopeptidase</fullName>
        <shortName evidence="11">PIP</shortName>
        <ecNumber evidence="4 11">3.4.11.5</ecNumber>
    </recommendedName>
    <alternativeName>
        <fullName evidence="10 11">Prolyl aminopeptidase</fullName>
    </alternativeName>
</protein>
<organism evidence="15 16">
    <name type="scientific">Neorhizobium galegae bv. orientalis str. HAMBI 540</name>
    <dbReference type="NCBI Taxonomy" id="1028800"/>
    <lineage>
        <taxon>Bacteria</taxon>
        <taxon>Pseudomonadati</taxon>
        <taxon>Pseudomonadota</taxon>
        <taxon>Alphaproteobacteria</taxon>
        <taxon>Hyphomicrobiales</taxon>
        <taxon>Rhizobiaceae</taxon>
        <taxon>Rhizobium/Agrobacterium group</taxon>
        <taxon>Neorhizobium</taxon>
    </lineage>
</organism>
<evidence type="ECO:0000256" key="13">
    <source>
        <dbReference type="RuleBase" id="RU003421"/>
    </source>
</evidence>
<feature type="active site" description="Proton donor" evidence="12">
    <location>
        <position position="306"/>
    </location>
</feature>
<evidence type="ECO:0000256" key="3">
    <source>
        <dbReference type="ARBA" id="ARBA00010088"/>
    </source>
</evidence>
<dbReference type="SUPFAM" id="SSF53474">
    <property type="entry name" value="alpha/beta-Hydrolases"/>
    <property type="match status" value="1"/>
</dbReference>
<comment type="catalytic activity">
    <reaction evidence="1 11 13">
        <text>Release of N-terminal proline from a peptide.</text>
        <dbReference type="EC" id="3.4.11.5"/>
    </reaction>
</comment>
<proteinExistence type="inferred from homology"/>
<evidence type="ECO:0000259" key="14">
    <source>
        <dbReference type="Pfam" id="PF00561"/>
    </source>
</evidence>
<dbReference type="InterPro" id="IPR002410">
    <property type="entry name" value="Peptidase_S33"/>
</dbReference>
<gene>
    <name evidence="15" type="ORF">RG540_CH07770</name>
</gene>
<dbReference type="Gene3D" id="3.40.50.1820">
    <property type="entry name" value="alpha/beta hydrolase"/>
    <property type="match status" value="1"/>
</dbReference>
<dbReference type="PANTHER" id="PTHR43722">
    <property type="entry name" value="PROLINE IMINOPEPTIDASE"/>
    <property type="match status" value="1"/>
</dbReference>
<keyword evidence="9 11" id="KW-0378">Hydrolase</keyword>
<keyword evidence="16" id="KW-1185">Reference proteome</keyword>
<keyword evidence="6 11" id="KW-0031">Aminopeptidase</keyword>
<evidence type="ECO:0000256" key="6">
    <source>
        <dbReference type="ARBA" id="ARBA00022438"/>
    </source>
</evidence>
<comment type="subcellular location">
    <subcellularLocation>
        <location evidence="2 11">Cytoplasm</location>
    </subcellularLocation>
</comment>
<dbReference type="InterPro" id="IPR005944">
    <property type="entry name" value="Pro_iminopeptidase"/>
</dbReference>
<dbReference type="PIRSF" id="PIRSF006431">
    <property type="entry name" value="Pept_S33"/>
    <property type="match status" value="1"/>
</dbReference>
<dbReference type="GO" id="GO:0005737">
    <property type="term" value="C:cytoplasm"/>
    <property type="evidence" value="ECO:0007669"/>
    <property type="project" value="UniProtKB-SubCell"/>
</dbReference>
<feature type="active site" description="Nucleophile" evidence="12">
    <location>
        <position position="123"/>
    </location>
</feature>
<dbReference type="PANTHER" id="PTHR43722:SF1">
    <property type="entry name" value="PROLINE IMINOPEPTIDASE"/>
    <property type="match status" value="1"/>
</dbReference>
<dbReference type="eggNOG" id="COG2267">
    <property type="taxonomic scope" value="Bacteria"/>
</dbReference>
<evidence type="ECO:0000313" key="16">
    <source>
        <dbReference type="Proteomes" id="UP000028181"/>
    </source>
</evidence>
<accession>A0A068SMH5</accession>
<dbReference type="GO" id="GO:0004177">
    <property type="term" value="F:aminopeptidase activity"/>
    <property type="evidence" value="ECO:0007669"/>
    <property type="project" value="UniProtKB-UniRule"/>
</dbReference>
<keyword evidence="7 11" id="KW-0963">Cytoplasm</keyword>
<dbReference type="AlphaFoldDB" id="A0A068SMH5"/>
<dbReference type="PATRIC" id="fig|1028800.3.peg.784"/>
<feature type="domain" description="AB hydrolase-1" evidence="14">
    <location>
        <begin position="46"/>
        <end position="307"/>
    </location>
</feature>
<evidence type="ECO:0000313" key="15">
    <source>
        <dbReference type="EMBL" id="CDN46966.1"/>
    </source>
</evidence>
<evidence type="ECO:0000256" key="4">
    <source>
        <dbReference type="ARBA" id="ARBA00012568"/>
    </source>
</evidence>
<dbReference type="PRINTS" id="PR00793">
    <property type="entry name" value="PROAMNOPTASE"/>
</dbReference>
<evidence type="ECO:0000256" key="1">
    <source>
        <dbReference type="ARBA" id="ARBA00001585"/>
    </source>
</evidence>
<name>A0A068SMH5_NEOGA</name>
<reference evidence="16" key="1">
    <citation type="journal article" date="2014" name="BMC Genomics">
        <title>Genome sequencing of two Neorhizobium galegae strains reveals a noeT gene responsible for the unusual acetylation of the nodulation factors.</title>
        <authorList>
            <person name="Osterman J."/>
            <person name="Marsh J."/>
            <person name="Laine P.K."/>
            <person name="Zeng Z."/>
            <person name="Alatalo E."/>
            <person name="Sullivan J.T."/>
            <person name="Young J.P."/>
            <person name="Thomas-Oates J."/>
            <person name="Paulin L."/>
            <person name="Lindstrom K."/>
        </authorList>
    </citation>
    <scope>NUCLEOTIDE SEQUENCE [LARGE SCALE GENOMIC DNA]</scope>
    <source>
        <strain evidence="16">HAMBI 540</strain>
    </source>
</reference>
<dbReference type="EC" id="3.4.11.5" evidence="4 11"/>
<dbReference type="EMBL" id="HG938353">
    <property type="protein sequence ID" value="CDN46966.1"/>
    <property type="molecule type" value="Genomic_DNA"/>
</dbReference>
<dbReference type="KEGG" id="ngg:RG540_CH07770"/>